<evidence type="ECO:0000256" key="6">
    <source>
        <dbReference type="ARBA" id="ARBA00023163"/>
    </source>
</evidence>
<keyword evidence="3" id="KW-0862">Zinc</keyword>
<dbReference type="PANTHER" id="PTHR31313:SF85">
    <property type="entry name" value="ZN(II)2CYS6 TRANSCRIPTION FACTOR (EUROFUNG)"/>
    <property type="match status" value="1"/>
</dbReference>
<proteinExistence type="predicted"/>
<name>M2NBK7_BAUPA</name>
<dbReference type="SMART" id="SM00066">
    <property type="entry name" value="GAL4"/>
    <property type="match status" value="1"/>
</dbReference>
<sequence>MSSTIRHTSSAGVRKKSAFSCEACRRRKVKCDGRTPECACCVVRGEACVYKQSPSLSYTKTLELRVAQLERALAQVNNAAFTTNESKNVAPVFEDVANAFEGFQIDEAGRVLVHGPTSFYHLARESSPKTSPSSLPGEEGGKERLVNSAWTARAFEKLSNLPEQTQYLLDSHWCWIQPLFNFVYRPAFTRDMKDHGKYYSDALLNAVLSHSVRWCKLVPHEQGVHFRKQAREALMARIQVGHASIPDVQTLLLLSAQECGHGNFTQAWLYSGMAFRLIEDLGIIFDGRRYAGPVQFTTEDIEVRNRLFWSCYFWDKLIALYLGRLPTIRQSKVSPPRHILDDTGEIDVWMPHGIEHSLATAYPPHQAHGTSCFTQFCGLAEILEVVLVSLYNPVQQSTPLQTANCVVEQSRRLTEWYGGLPEFLKITVSAVPKHCPPSHIVTLNCLYHTINILLHRAMITKHCGRTMTSPANEAEHLRQCVLSATATTIIFDLAVRSFGDGHVVTCQAYTIYTSASVFLLHLQATKDSDSITIQHLKYCVNVLERLKKTSPVITAPLSLIEKELQKLGVDLSSPVSGTTHDNTTSEAADLAEEPIASDASFAPDGSAGLNDFQNLDFDMDTFDITPEMLSAMSSIEPMSANVNAWSEFEDMYVFN</sequence>
<dbReference type="PROSITE" id="PS00463">
    <property type="entry name" value="ZN2_CY6_FUNGAL_1"/>
    <property type="match status" value="1"/>
</dbReference>
<keyword evidence="2" id="KW-0479">Metal-binding</keyword>
<evidence type="ECO:0000313" key="10">
    <source>
        <dbReference type="EMBL" id="EMC96290.1"/>
    </source>
</evidence>
<dbReference type="Pfam" id="PF00172">
    <property type="entry name" value="Zn_clus"/>
    <property type="match status" value="1"/>
</dbReference>
<organism evidence="10 11">
    <name type="scientific">Baudoinia panamericana (strain UAMH 10762)</name>
    <name type="common">Angels' share fungus</name>
    <name type="synonym">Baudoinia compniacensis (strain UAMH 10762)</name>
    <dbReference type="NCBI Taxonomy" id="717646"/>
    <lineage>
        <taxon>Eukaryota</taxon>
        <taxon>Fungi</taxon>
        <taxon>Dikarya</taxon>
        <taxon>Ascomycota</taxon>
        <taxon>Pezizomycotina</taxon>
        <taxon>Dothideomycetes</taxon>
        <taxon>Dothideomycetidae</taxon>
        <taxon>Mycosphaerellales</taxon>
        <taxon>Teratosphaeriaceae</taxon>
        <taxon>Baudoinia</taxon>
    </lineage>
</organism>
<dbReference type="Pfam" id="PF04082">
    <property type="entry name" value="Fungal_trans"/>
    <property type="match status" value="1"/>
</dbReference>
<dbReference type="eggNOG" id="ENOG502QV53">
    <property type="taxonomic scope" value="Eukaryota"/>
</dbReference>
<dbReference type="AlphaFoldDB" id="M2NBK7"/>
<evidence type="ECO:0000256" key="8">
    <source>
        <dbReference type="SAM" id="MobiDB-lite"/>
    </source>
</evidence>
<evidence type="ECO:0000256" key="7">
    <source>
        <dbReference type="ARBA" id="ARBA00023242"/>
    </source>
</evidence>
<dbReference type="EMBL" id="KB445555">
    <property type="protein sequence ID" value="EMC96290.1"/>
    <property type="molecule type" value="Genomic_DNA"/>
</dbReference>
<dbReference type="GO" id="GO:0000981">
    <property type="term" value="F:DNA-binding transcription factor activity, RNA polymerase II-specific"/>
    <property type="evidence" value="ECO:0007669"/>
    <property type="project" value="InterPro"/>
</dbReference>
<keyword evidence="4" id="KW-0805">Transcription regulation</keyword>
<reference evidence="10 11" key="1">
    <citation type="journal article" date="2012" name="PLoS Pathog.">
        <title>Diverse lifestyles and strategies of plant pathogenesis encoded in the genomes of eighteen Dothideomycetes fungi.</title>
        <authorList>
            <person name="Ohm R.A."/>
            <person name="Feau N."/>
            <person name="Henrissat B."/>
            <person name="Schoch C.L."/>
            <person name="Horwitz B.A."/>
            <person name="Barry K.W."/>
            <person name="Condon B.J."/>
            <person name="Copeland A.C."/>
            <person name="Dhillon B."/>
            <person name="Glaser F."/>
            <person name="Hesse C.N."/>
            <person name="Kosti I."/>
            <person name="LaButti K."/>
            <person name="Lindquist E.A."/>
            <person name="Lucas S."/>
            <person name="Salamov A.A."/>
            <person name="Bradshaw R.E."/>
            <person name="Ciuffetti L."/>
            <person name="Hamelin R.C."/>
            <person name="Kema G.H.J."/>
            <person name="Lawrence C."/>
            <person name="Scott J.A."/>
            <person name="Spatafora J.W."/>
            <person name="Turgeon B.G."/>
            <person name="de Wit P.J.G.M."/>
            <person name="Zhong S."/>
            <person name="Goodwin S.B."/>
            <person name="Grigoriev I.V."/>
        </authorList>
    </citation>
    <scope>NUCLEOTIDE SEQUENCE [LARGE SCALE GENOMIC DNA]</scope>
    <source>
        <strain evidence="10 11">UAMH 10762</strain>
    </source>
</reference>
<evidence type="ECO:0000256" key="1">
    <source>
        <dbReference type="ARBA" id="ARBA00004123"/>
    </source>
</evidence>
<evidence type="ECO:0000259" key="9">
    <source>
        <dbReference type="PROSITE" id="PS50048"/>
    </source>
</evidence>
<dbReference type="GO" id="GO:0003677">
    <property type="term" value="F:DNA binding"/>
    <property type="evidence" value="ECO:0007669"/>
    <property type="project" value="UniProtKB-KW"/>
</dbReference>
<dbReference type="InterPro" id="IPR036864">
    <property type="entry name" value="Zn2-C6_fun-type_DNA-bd_sf"/>
</dbReference>
<comment type="subcellular location">
    <subcellularLocation>
        <location evidence="1">Nucleus</location>
    </subcellularLocation>
</comment>
<dbReference type="GO" id="GO:0006351">
    <property type="term" value="P:DNA-templated transcription"/>
    <property type="evidence" value="ECO:0007669"/>
    <property type="project" value="InterPro"/>
</dbReference>
<dbReference type="InterPro" id="IPR007219">
    <property type="entry name" value="XnlR_reg_dom"/>
</dbReference>
<dbReference type="CDD" id="cd12148">
    <property type="entry name" value="fungal_TF_MHR"/>
    <property type="match status" value="1"/>
</dbReference>
<feature type="domain" description="Zn(2)-C6 fungal-type" evidence="9">
    <location>
        <begin position="20"/>
        <end position="50"/>
    </location>
</feature>
<evidence type="ECO:0000256" key="5">
    <source>
        <dbReference type="ARBA" id="ARBA00023125"/>
    </source>
</evidence>
<dbReference type="RefSeq" id="XP_007676243.1">
    <property type="nucleotide sequence ID" value="XM_007678053.1"/>
</dbReference>
<keyword evidence="5" id="KW-0238">DNA-binding</keyword>
<feature type="region of interest" description="Disordered" evidence="8">
    <location>
        <begin position="123"/>
        <end position="142"/>
    </location>
</feature>
<dbReference type="SMART" id="SM00906">
    <property type="entry name" value="Fungal_trans"/>
    <property type="match status" value="1"/>
</dbReference>
<dbReference type="Gene3D" id="4.10.240.10">
    <property type="entry name" value="Zn(2)-C6 fungal-type DNA-binding domain"/>
    <property type="match status" value="1"/>
</dbReference>
<keyword evidence="6" id="KW-0804">Transcription</keyword>
<dbReference type="InterPro" id="IPR051615">
    <property type="entry name" value="Transcr_Regulatory_Elem"/>
</dbReference>
<dbReference type="OrthoDB" id="4161332at2759"/>
<dbReference type="SUPFAM" id="SSF57701">
    <property type="entry name" value="Zn2/Cys6 DNA-binding domain"/>
    <property type="match status" value="1"/>
</dbReference>
<protein>
    <recommendedName>
        <fullName evidence="9">Zn(2)-C6 fungal-type domain-containing protein</fullName>
    </recommendedName>
</protein>
<dbReference type="CDD" id="cd00067">
    <property type="entry name" value="GAL4"/>
    <property type="match status" value="1"/>
</dbReference>
<evidence type="ECO:0000256" key="2">
    <source>
        <dbReference type="ARBA" id="ARBA00022723"/>
    </source>
</evidence>
<gene>
    <name evidence="10" type="ORF">BAUCODRAFT_69367</name>
</gene>
<accession>M2NBK7</accession>
<evidence type="ECO:0000256" key="4">
    <source>
        <dbReference type="ARBA" id="ARBA00023015"/>
    </source>
</evidence>
<dbReference type="GO" id="GO:0008270">
    <property type="term" value="F:zinc ion binding"/>
    <property type="evidence" value="ECO:0007669"/>
    <property type="project" value="InterPro"/>
</dbReference>
<dbReference type="HOGENOM" id="CLU_007003_4_1_1"/>
<dbReference type="KEGG" id="bcom:BAUCODRAFT_69367"/>
<dbReference type="OMA" id="INGPYYS"/>
<keyword evidence="11" id="KW-1185">Reference proteome</keyword>
<dbReference type="GeneID" id="19116520"/>
<dbReference type="InterPro" id="IPR001138">
    <property type="entry name" value="Zn2Cys6_DnaBD"/>
</dbReference>
<dbReference type="PROSITE" id="PS50048">
    <property type="entry name" value="ZN2_CY6_FUNGAL_2"/>
    <property type="match status" value="1"/>
</dbReference>
<dbReference type="GO" id="GO:0005634">
    <property type="term" value="C:nucleus"/>
    <property type="evidence" value="ECO:0007669"/>
    <property type="project" value="UniProtKB-SubCell"/>
</dbReference>
<dbReference type="Proteomes" id="UP000011761">
    <property type="component" value="Unassembled WGS sequence"/>
</dbReference>
<evidence type="ECO:0000256" key="3">
    <source>
        <dbReference type="ARBA" id="ARBA00022833"/>
    </source>
</evidence>
<dbReference type="PANTHER" id="PTHR31313">
    <property type="entry name" value="TY1 ENHANCER ACTIVATOR"/>
    <property type="match status" value="1"/>
</dbReference>
<keyword evidence="7" id="KW-0539">Nucleus</keyword>
<evidence type="ECO:0000313" key="11">
    <source>
        <dbReference type="Proteomes" id="UP000011761"/>
    </source>
</evidence>